<reference evidence="2 3" key="1">
    <citation type="journal article" date="2019" name="Commun. Biol.">
        <title>The bagworm genome reveals a unique fibroin gene that provides high tensile strength.</title>
        <authorList>
            <person name="Kono N."/>
            <person name="Nakamura H."/>
            <person name="Ohtoshi R."/>
            <person name="Tomita M."/>
            <person name="Numata K."/>
            <person name="Arakawa K."/>
        </authorList>
    </citation>
    <scope>NUCLEOTIDE SEQUENCE [LARGE SCALE GENOMIC DNA]</scope>
</reference>
<feature type="compositionally biased region" description="Basic residues" evidence="1">
    <location>
        <begin position="19"/>
        <end position="36"/>
    </location>
</feature>
<proteinExistence type="predicted"/>
<keyword evidence="3" id="KW-1185">Reference proteome</keyword>
<gene>
    <name evidence="2" type="ORF">EVAR_33088_1</name>
</gene>
<comment type="caution">
    <text evidence="2">The sequence shown here is derived from an EMBL/GenBank/DDBJ whole genome shotgun (WGS) entry which is preliminary data.</text>
</comment>
<sequence>MEISSGRAHRVSEAAPPGPRRRRLPSAHAPLHRRRRECAARHYRWDAVNARLDRARANVVSDYRCERDAVRDDGRAASRAPTAAVAHGA</sequence>
<name>A0A4C1YD56_EUMVA</name>
<protein>
    <submittedName>
        <fullName evidence="2">Uncharacterized protein</fullName>
    </submittedName>
</protein>
<feature type="region of interest" description="Disordered" evidence="1">
    <location>
        <begin position="1"/>
        <end position="36"/>
    </location>
</feature>
<evidence type="ECO:0000256" key="1">
    <source>
        <dbReference type="SAM" id="MobiDB-lite"/>
    </source>
</evidence>
<dbReference type="Proteomes" id="UP000299102">
    <property type="component" value="Unassembled WGS sequence"/>
</dbReference>
<feature type="compositionally biased region" description="Low complexity" evidence="1">
    <location>
        <begin position="77"/>
        <end position="89"/>
    </location>
</feature>
<feature type="region of interest" description="Disordered" evidence="1">
    <location>
        <begin position="70"/>
        <end position="89"/>
    </location>
</feature>
<evidence type="ECO:0000313" key="3">
    <source>
        <dbReference type="Proteomes" id="UP000299102"/>
    </source>
</evidence>
<evidence type="ECO:0000313" key="2">
    <source>
        <dbReference type="EMBL" id="GBP72397.1"/>
    </source>
</evidence>
<accession>A0A4C1YD56</accession>
<organism evidence="2 3">
    <name type="scientific">Eumeta variegata</name>
    <name type="common">Bagworm moth</name>
    <name type="synonym">Eumeta japonica</name>
    <dbReference type="NCBI Taxonomy" id="151549"/>
    <lineage>
        <taxon>Eukaryota</taxon>
        <taxon>Metazoa</taxon>
        <taxon>Ecdysozoa</taxon>
        <taxon>Arthropoda</taxon>
        <taxon>Hexapoda</taxon>
        <taxon>Insecta</taxon>
        <taxon>Pterygota</taxon>
        <taxon>Neoptera</taxon>
        <taxon>Endopterygota</taxon>
        <taxon>Lepidoptera</taxon>
        <taxon>Glossata</taxon>
        <taxon>Ditrysia</taxon>
        <taxon>Tineoidea</taxon>
        <taxon>Psychidae</taxon>
        <taxon>Oiketicinae</taxon>
        <taxon>Eumeta</taxon>
    </lineage>
</organism>
<dbReference type="EMBL" id="BGZK01001144">
    <property type="protein sequence ID" value="GBP72397.1"/>
    <property type="molecule type" value="Genomic_DNA"/>
</dbReference>
<dbReference type="AlphaFoldDB" id="A0A4C1YD56"/>